<dbReference type="KEGG" id="sfd:USDA257_c26890"/>
<dbReference type="PATRIC" id="fig|1185652.3.peg.2783"/>
<reference evidence="1 2" key="1">
    <citation type="journal article" date="2012" name="J. Bacteriol.">
        <title>Complete genome sequence of the broad-host-range strain Sinorhizobium fredii USDA257.</title>
        <authorList>
            <person name="Schuldes J."/>
            <person name="Rodriguez Orbegoso M."/>
            <person name="Schmeisser C."/>
            <person name="Krishnan H.B."/>
            <person name="Daniel R."/>
            <person name="Streit W.R."/>
        </authorList>
    </citation>
    <scope>NUCLEOTIDE SEQUENCE [LARGE SCALE GENOMIC DNA]</scope>
    <source>
        <strain evidence="1 2">USDA 257</strain>
    </source>
</reference>
<name>I3X5V7_SINF2</name>
<organism evidence="1 2">
    <name type="scientific">Sinorhizobium fredii (strain USDA 257)</name>
    <dbReference type="NCBI Taxonomy" id="1185652"/>
    <lineage>
        <taxon>Bacteria</taxon>
        <taxon>Pseudomonadati</taxon>
        <taxon>Pseudomonadota</taxon>
        <taxon>Alphaproteobacteria</taxon>
        <taxon>Hyphomicrobiales</taxon>
        <taxon>Rhizobiaceae</taxon>
        <taxon>Sinorhizobium/Ensifer group</taxon>
        <taxon>Sinorhizobium</taxon>
    </lineage>
</organism>
<dbReference type="STRING" id="1185652.USDA257_c26890"/>
<dbReference type="AlphaFoldDB" id="I3X5V7"/>
<dbReference type="RefSeq" id="WP_014763428.1">
    <property type="nucleotide sequence ID" value="NC_018000.1"/>
</dbReference>
<gene>
    <name evidence="1" type="ORF">USDA257_c26890</name>
</gene>
<dbReference type="Pfam" id="PF14907">
    <property type="entry name" value="NTP_transf_5"/>
    <property type="match status" value="1"/>
</dbReference>
<dbReference type="HOGENOM" id="CLU_065799_0_0_5"/>
<accession>I3X5V7</accession>
<evidence type="ECO:0000313" key="1">
    <source>
        <dbReference type="EMBL" id="AFL51263.1"/>
    </source>
</evidence>
<evidence type="ECO:0000313" key="2">
    <source>
        <dbReference type="Proteomes" id="UP000006180"/>
    </source>
</evidence>
<dbReference type="InterPro" id="IPR039498">
    <property type="entry name" value="NTP_transf_5"/>
</dbReference>
<evidence type="ECO:0008006" key="3">
    <source>
        <dbReference type="Google" id="ProtNLM"/>
    </source>
</evidence>
<proteinExistence type="predicted"/>
<dbReference type="Proteomes" id="UP000006180">
    <property type="component" value="Chromosome"/>
</dbReference>
<protein>
    <recommendedName>
        <fullName evidence="3">Nucleotidyltransferase family protein</fullName>
    </recommendedName>
</protein>
<dbReference type="eggNOG" id="ENOG5032ZWN">
    <property type="taxonomic scope" value="Bacteria"/>
</dbReference>
<sequence length="361" mass="40260">MTGNSYRGLLALVACLKGTPPGEVDWDEVIADANRSLTISSLAAAMSLAGAVDIPEDVRSYFSLIYERNAERNSRLSAQLTEAIGCLNGVGVEPIMMKGAALLLGWEHRAVGARLLTDLDILVRPEEIPDAIAALRRIGYEIQFAAGSGSWPGNPRYHLPAVLARSRDAGAIDLQCRPRGPASFSDVEWLYGRSRRADLDGIHVHIPSPFVQVVFLILHDQFQDGDYWRGLLDLRHLLDMAQLARSAKIDWDELRSLFAAGYERNAVDTQIITADALFGLEGAGGLFFGKLAHCQLARRRLQFGRDYLAVPLTVLTLLTEIFHYPSWDRFGGERYPSRSQEIRRKLRELRRIFRPKPPGKL</sequence>
<dbReference type="EMBL" id="CP003563">
    <property type="protein sequence ID" value="AFL51263.1"/>
    <property type="molecule type" value="Genomic_DNA"/>
</dbReference>